<evidence type="ECO:0000259" key="2">
    <source>
        <dbReference type="PROSITE" id="PS51737"/>
    </source>
</evidence>
<feature type="domain" description="Recombinase" evidence="2">
    <location>
        <begin position="35"/>
        <end position="139"/>
    </location>
</feature>
<dbReference type="PANTHER" id="PTHR30461:SF23">
    <property type="entry name" value="DNA RECOMBINASE-RELATED"/>
    <property type="match status" value="1"/>
</dbReference>
<keyword evidence="4" id="KW-1185">Reference proteome</keyword>
<gene>
    <name evidence="3" type="ORF">JMN32_01875</name>
</gene>
<accession>A0A937KCA1</accession>
<dbReference type="PROSITE" id="PS51737">
    <property type="entry name" value="RECOMBINASE_DNA_BIND"/>
    <property type="match status" value="1"/>
</dbReference>
<dbReference type="InterPro" id="IPR038109">
    <property type="entry name" value="DNA_bind_recomb_sf"/>
</dbReference>
<name>A0A937KCA1_9BACT</name>
<evidence type="ECO:0000256" key="1">
    <source>
        <dbReference type="SAM" id="Coils"/>
    </source>
</evidence>
<evidence type="ECO:0000313" key="4">
    <source>
        <dbReference type="Proteomes" id="UP000614216"/>
    </source>
</evidence>
<dbReference type="Pfam" id="PF07508">
    <property type="entry name" value="Recombinase"/>
    <property type="match status" value="1"/>
</dbReference>
<protein>
    <submittedName>
        <fullName evidence="3">Recombinase family protein</fullName>
    </submittedName>
</protein>
<dbReference type="InterPro" id="IPR050639">
    <property type="entry name" value="SSR_resolvase"/>
</dbReference>
<dbReference type="AlphaFoldDB" id="A0A937KCA1"/>
<proteinExistence type="predicted"/>
<sequence>MQFLFSNYEKEVIKERCQNGIRDSLTNGEWVGHCPFGYTQVGIKKDRKYVINEEGKLIRKAFVWKAEGKTSEDILKMLKSRGIKLYSQHLSRIFRNPFYCGLISHSALNGEVYKGNHPALVSQELFLKANKILQGNTQGYKHNQDEEHLSNLPLKNFVKCAKCGVAYTGYLVKKKGLFYYKCNGKGCKCNRNAKVMNNLFEEFLSSYNLNPNLTDPLKFALEYYLDAMSEESEQDTEVLEKQLREVQKKLDTIEERFVLSEITTEMFQKFMPKYRQEKEQILKELGKYENNLSNLQNRVDEIAQSTSNVLKMWRLGSYENKRKLQNLVFPDGIHYDREKDNYRTLRVNSVFGLSRYISENYRDKKTGTKDLIACLSPSVARRGIEPLLPG</sequence>
<dbReference type="GO" id="GO:0003677">
    <property type="term" value="F:DNA binding"/>
    <property type="evidence" value="ECO:0007669"/>
    <property type="project" value="InterPro"/>
</dbReference>
<keyword evidence="1" id="KW-0175">Coiled coil</keyword>
<dbReference type="PANTHER" id="PTHR30461">
    <property type="entry name" value="DNA-INVERTASE FROM LAMBDOID PROPHAGE"/>
    <property type="match status" value="1"/>
</dbReference>
<feature type="coiled-coil region" evidence="1">
    <location>
        <begin position="229"/>
        <end position="305"/>
    </location>
</feature>
<organism evidence="3 4">
    <name type="scientific">Fulvivirga marina</name>
    <dbReference type="NCBI Taxonomy" id="2494733"/>
    <lineage>
        <taxon>Bacteria</taxon>
        <taxon>Pseudomonadati</taxon>
        <taxon>Bacteroidota</taxon>
        <taxon>Cytophagia</taxon>
        <taxon>Cytophagales</taxon>
        <taxon>Fulvivirgaceae</taxon>
        <taxon>Fulvivirga</taxon>
    </lineage>
</organism>
<dbReference type="InterPro" id="IPR011109">
    <property type="entry name" value="DNA_bind_recombinase_dom"/>
</dbReference>
<evidence type="ECO:0000313" key="3">
    <source>
        <dbReference type="EMBL" id="MBL6445038.1"/>
    </source>
</evidence>
<dbReference type="Gene3D" id="3.90.1750.20">
    <property type="entry name" value="Putative Large Serine Recombinase, Chain B, Domain 2"/>
    <property type="match status" value="1"/>
</dbReference>
<dbReference type="Proteomes" id="UP000614216">
    <property type="component" value="Unassembled WGS sequence"/>
</dbReference>
<reference evidence="3" key="1">
    <citation type="submission" date="2021-01" db="EMBL/GenBank/DDBJ databases">
        <title>Fulvivirga kasyanovii gen. nov., sp nov., a novel member of the phylum Bacteroidetes isolated from seawater in a mussel farm.</title>
        <authorList>
            <person name="Zhao L.-H."/>
            <person name="Wang Z.-J."/>
        </authorList>
    </citation>
    <scope>NUCLEOTIDE SEQUENCE</scope>
    <source>
        <strain evidence="3">29W222</strain>
    </source>
</reference>
<comment type="caution">
    <text evidence="3">The sequence shown here is derived from an EMBL/GenBank/DDBJ whole genome shotgun (WGS) entry which is preliminary data.</text>
</comment>
<dbReference type="EMBL" id="JAEUGD010000004">
    <property type="protein sequence ID" value="MBL6445038.1"/>
    <property type="molecule type" value="Genomic_DNA"/>
</dbReference>
<dbReference type="GO" id="GO:0000150">
    <property type="term" value="F:DNA strand exchange activity"/>
    <property type="evidence" value="ECO:0007669"/>
    <property type="project" value="InterPro"/>
</dbReference>